<feature type="transmembrane region" description="Helical" evidence="4">
    <location>
        <begin position="199"/>
        <end position="217"/>
    </location>
</feature>
<dbReference type="Pfam" id="PF07690">
    <property type="entry name" value="MFS_1"/>
    <property type="match status" value="1"/>
</dbReference>
<keyword evidence="6" id="KW-1185">Reference proteome</keyword>
<organism evidence="5 6">
    <name type="scientific">Cladonia borealis</name>
    <dbReference type="NCBI Taxonomy" id="184061"/>
    <lineage>
        <taxon>Eukaryota</taxon>
        <taxon>Fungi</taxon>
        <taxon>Dikarya</taxon>
        <taxon>Ascomycota</taxon>
        <taxon>Pezizomycotina</taxon>
        <taxon>Lecanoromycetes</taxon>
        <taxon>OSLEUM clade</taxon>
        <taxon>Lecanoromycetidae</taxon>
        <taxon>Lecanorales</taxon>
        <taxon>Lecanorineae</taxon>
        <taxon>Cladoniaceae</taxon>
        <taxon>Cladonia</taxon>
    </lineage>
</organism>
<feature type="transmembrane region" description="Helical" evidence="4">
    <location>
        <begin position="262"/>
        <end position="279"/>
    </location>
</feature>
<dbReference type="Gene3D" id="1.20.1250.20">
    <property type="entry name" value="MFS general substrate transporter like domains"/>
    <property type="match status" value="1"/>
</dbReference>
<dbReference type="InterPro" id="IPR050327">
    <property type="entry name" value="Proton-linked_MCT"/>
</dbReference>
<evidence type="ECO:0000256" key="3">
    <source>
        <dbReference type="SAM" id="MobiDB-lite"/>
    </source>
</evidence>
<feature type="compositionally biased region" description="Basic and acidic residues" evidence="3">
    <location>
        <begin position="66"/>
        <end position="75"/>
    </location>
</feature>
<evidence type="ECO:0000256" key="1">
    <source>
        <dbReference type="ARBA" id="ARBA00004141"/>
    </source>
</evidence>
<evidence type="ECO:0000313" key="6">
    <source>
        <dbReference type="Proteomes" id="UP001166286"/>
    </source>
</evidence>
<sequence>METALQIDLSKPEAPAEQVLDSALGEVAAQPCSTERKNLTRGRSDTTHQAHLGPKSSHGGRPRSVSAREHSNEVSELGHFDETANSYSLQPVDEGFGAWSYVASAFAMFLVVWGFPQSFPIFQTYLSTGESPQYPNSVVLALLAPGLQDIEEGIMFQILPKAARYRQTLVLIGITTMMVSLILASLATEAWQIVLTQGILYGIGGIFLNFVHVSIFSEWFDKRKGQAMGLIWLGYRAGGLGFPLICQWLLDKHGFQQTLRVLIAPMLALLLPCVVLFRGRYPAASVISKPTQPTISKIDAMRTPSVLFYLVVSVLFGLVTNVPMMFITKFAADLGLDASDRALTLSLVFASNMLGTYALGRLSDKGFHQWLMGASAISASLIHILLWGFVKTKFGLLAYAICIGVTSGGFRNCQFSFYSEVSGSNSELFTTIHSLFSFFDGISILSVGPVGTALLKLSSEVNVQAYAIGKYKFLITYAGAMTMASGLLALAPLLLRFIKRFWYK</sequence>
<dbReference type="PANTHER" id="PTHR11360:SF287">
    <property type="entry name" value="MFS MONOCARBOXYLATE TRANSPORTER"/>
    <property type="match status" value="1"/>
</dbReference>
<feature type="transmembrane region" description="Helical" evidence="4">
    <location>
        <begin position="371"/>
        <end position="390"/>
    </location>
</feature>
<name>A0AA39R499_9LECA</name>
<dbReference type="GO" id="GO:0022857">
    <property type="term" value="F:transmembrane transporter activity"/>
    <property type="evidence" value="ECO:0007669"/>
    <property type="project" value="InterPro"/>
</dbReference>
<feature type="compositionally biased region" description="Basic and acidic residues" evidence="3">
    <location>
        <begin position="34"/>
        <end position="48"/>
    </location>
</feature>
<dbReference type="InterPro" id="IPR011701">
    <property type="entry name" value="MFS"/>
</dbReference>
<dbReference type="Proteomes" id="UP001166286">
    <property type="component" value="Unassembled WGS sequence"/>
</dbReference>
<dbReference type="EMBL" id="JAFEKC020000007">
    <property type="protein sequence ID" value="KAK0513560.1"/>
    <property type="molecule type" value="Genomic_DNA"/>
</dbReference>
<feature type="transmembrane region" description="Helical" evidence="4">
    <location>
        <begin position="474"/>
        <end position="495"/>
    </location>
</feature>
<evidence type="ECO:0000256" key="2">
    <source>
        <dbReference type="ARBA" id="ARBA00006727"/>
    </source>
</evidence>
<dbReference type="AlphaFoldDB" id="A0AA39R499"/>
<reference evidence="5" key="1">
    <citation type="submission" date="2023-03" db="EMBL/GenBank/DDBJ databases">
        <title>Complete genome of Cladonia borealis.</title>
        <authorList>
            <person name="Park H."/>
        </authorList>
    </citation>
    <scope>NUCLEOTIDE SEQUENCE</scope>
    <source>
        <strain evidence="5">ANT050790</strain>
    </source>
</reference>
<feature type="region of interest" description="Disordered" evidence="3">
    <location>
        <begin position="1"/>
        <end position="75"/>
    </location>
</feature>
<evidence type="ECO:0000256" key="4">
    <source>
        <dbReference type="SAM" id="Phobius"/>
    </source>
</evidence>
<dbReference type="SUPFAM" id="SSF103473">
    <property type="entry name" value="MFS general substrate transporter"/>
    <property type="match status" value="1"/>
</dbReference>
<proteinExistence type="inferred from homology"/>
<keyword evidence="4" id="KW-1133">Transmembrane helix</keyword>
<comment type="caution">
    <text evidence="5">The sequence shown here is derived from an EMBL/GenBank/DDBJ whole genome shotgun (WGS) entry which is preliminary data.</text>
</comment>
<feature type="transmembrane region" description="Helical" evidence="4">
    <location>
        <begin position="306"/>
        <end position="327"/>
    </location>
</feature>
<accession>A0AA39R499</accession>
<gene>
    <name evidence="5" type="ORF">JMJ35_003924</name>
</gene>
<dbReference type="GO" id="GO:0016020">
    <property type="term" value="C:membrane"/>
    <property type="evidence" value="ECO:0007669"/>
    <property type="project" value="UniProtKB-SubCell"/>
</dbReference>
<dbReference type="InterPro" id="IPR036259">
    <property type="entry name" value="MFS_trans_sf"/>
</dbReference>
<feature type="transmembrane region" description="Helical" evidence="4">
    <location>
        <begin position="229"/>
        <end position="250"/>
    </location>
</feature>
<comment type="subcellular location">
    <subcellularLocation>
        <location evidence="1">Membrane</location>
        <topology evidence="1">Multi-pass membrane protein</topology>
    </subcellularLocation>
</comment>
<keyword evidence="4" id="KW-0812">Transmembrane</keyword>
<feature type="transmembrane region" description="Helical" evidence="4">
    <location>
        <begin position="168"/>
        <end position="187"/>
    </location>
</feature>
<dbReference type="PANTHER" id="PTHR11360">
    <property type="entry name" value="MONOCARBOXYLATE TRANSPORTER"/>
    <property type="match status" value="1"/>
</dbReference>
<feature type="transmembrane region" description="Helical" evidence="4">
    <location>
        <begin position="434"/>
        <end position="454"/>
    </location>
</feature>
<evidence type="ECO:0000313" key="5">
    <source>
        <dbReference type="EMBL" id="KAK0513560.1"/>
    </source>
</evidence>
<feature type="transmembrane region" description="Helical" evidence="4">
    <location>
        <begin position="342"/>
        <end position="359"/>
    </location>
</feature>
<protein>
    <submittedName>
        <fullName evidence="5">Uncharacterized protein</fullName>
    </submittedName>
</protein>
<feature type="transmembrane region" description="Helical" evidence="4">
    <location>
        <begin position="396"/>
        <end position="413"/>
    </location>
</feature>
<feature type="transmembrane region" description="Helical" evidence="4">
    <location>
        <begin position="96"/>
        <end position="115"/>
    </location>
</feature>
<keyword evidence="4" id="KW-0472">Membrane</keyword>
<comment type="similarity">
    <text evidence="2">Belongs to the major facilitator superfamily. Monocarboxylate porter (TC 2.A.1.13) family.</text>
</comment>